<name>A0A1B6CZN8_9HEMI</name>
<dbReference type="PANTHER" id="PTHR15608:SF0">
    <property type="entry name" value="HIV TAT-SPECIFIC FACTOR 1"/>
    <property type="match status" value="1"/>
</dbReference>
<dbReference type="Gene3D" id="3.30.70.330">
    <property type="match status" value="2"/>
</dbReference>
<dbReference type="GO" id="GO:0000398">
    <property type="term" value="P:mRNA splicing, via spliceosome"/>
    <property type="evidence" value="ECO:0007669"/>
    <property type="project" value="InterPro"/>
</dbReference>
<dbReference type="AlphaFoldDB" id="A0A1B6CZN8"/>
<evidence type="ECO:0000313" key="9">
    <source>
        <dbReference type="EMBL" id="JAS18927.1"/>
    </source>
</evidence>
<dbReference type="SUPFAM" id="SSF54928">
    <property type="entry name" value="RNA-binding domain, RBD"/>
    <property type="match status" value="1"/>
</dbReference>
<dbReference type="EMBL" id="GEDC01018371">
    <property type="protein sequence ID" value="JAS18927.1"/>
    <property type="molecule type" value="Transcribed_RNA"/>
</dbReference>
<dbReference type="GO" id="GO:0005686">
    <property type="term" value="C:U2 snRNP"/>
    <property type="evidence" value="ECO:0007669"/>
    <property type="project" value="TreeGrafter"/>
</dbReference>
<feature type="compositionally biased region" description="Basic and acidic residues" evidence="7">
    <location>
        <begin position="487"/>
        <end position="510"/>
    </location>
</feature>
<feature type="domain" description="RRM" evidence="8">
    <location>
        <begin position="248"/>
        <end position="334"/>
    </location>
</feature>
<comment type="similarity">
    <text evidence="1">Belongs to the HTATSF1 family.</text>
</comment>
<evidence type="ECO:0000256" key="6">
    <source>
        <dbReference type="PROSITE-ProRule" id="PRU00176"/>
    </source>
</evidence>
<sequence>MDNLIELESKSALEAEKNESCQTNNGEDPSSRDIKPATNISLTVTDVNKDDSNTIMDKSNIHYEGDICVYTDPTSKCQYTWDSKNEKWSQRNETFDSKNYKYDGTTYSYVDEQTNKTLIWDVKTNSWTEKNDERNNPDYDGVKEKQEDVTKQDMSKGHYGFENDTHTYTDPSDGTVYLWDKEKSAWFPKVDDNFLAHYQLSYGFVDNETDDKETEVELKAKQIEEQKLELKRKAPSEPTWFDVGEDSTKVYVSNLPLDLTETEFIDFMQKCGLVMKDIDTGKMKVKLYTEPKTGFFKGDALCTYIKKESVKLALDLLDGYTFKEKKIKVERAKFTMKGETYDASLKPKKKKKKDKEKIKKMQEKLFDWRPDKLRNERSKNEKVVIVKNLFNPEMFDKNVGLILEYQQDLREESIKCGSVQRVIIYDRHPEGVAQINFKEFEAADACVQLLNNRWFGQRQITAELWDGKTKYKVSETKEEADKRLEGWSKFLEEKDKEEQKSAGHKNKESTVQDQPEVEYDSDETRGSAGSQDLTDEEK</sequence>
<gene>
    <name evidence="9" type="ORF">g.27519</name>
</gene>
<evidence type="ECO:0000256" key="4">
    <source>
        <dbReference type="ARBA" id="ARBA00022884"/>
    </source>
</evidence>
<feature type="region of interest" description="Disordered" evidence="7">
    <location>
        <begin position="129"/>
        <end position="157"/>
    </location>
</feature>
<dbReference type="GO" id="GO:0005684">
    <property type="term" value="C:U2-type spliceosomal complex"/>
    <property type="evidence" value="ECO:0007669"/>
    <property type="project" value="TreeGrafter"/>
</dbReference>
<dbReference type="GO" id="GO:0003723">
    <property type="term" value="F:RNA binding"/>
    <property type="evidence" value="ECO:0007669"/>
    <property type="project" value="UniProtKB-UniRule"/>
</dbReference>
<evidence type="ECO:0000256" key="3">
    <source>
        <dbReference type="ARBA" id="ARBA00022737"/>
    </source>
</evidence>
<proteinExistence type="inferred from homology"/>
<feature type="region of interest" description="Disordered" evidence="7">
    <location>
        <begin position="13"/>
        <end position="39"/>
    </location>
</feature>
<keyword evidence="3" id="KW-0677">Repeat</keyword>
<dbReference type="InterPro" id="IPR012677">
    <property type="entry name" value="Nucleotide-bd_a/b_plait_sf"/>
</dbReference>
<keyword evidence="4 6" id="KW-0694">RNA-binding</keyword>
<evidence type="ECO:0000256" key="2">
    <source>
        <dbReference type="ARBA" id="ARBA00022664"/>
    </source>
</evidence>
<dbReference type="Pfam" id="PF00076">
    <property type="entry name" value="RRM_1"/>
    <property type="match status" value="2"/>
</dbReference>
<keyword evidence="5" id="KW-0508">mRNA splicing</keyword>
<evidence type="ECO:0000259" key="8">
    <source>
        <dbReference type="PROSITE" id="PS50102"/>
    </source>
</evidence>
<protein>
    <recommendedName>
        <fullName evidence="8">RRM domain-containing protein</fullName>
    </recommendedName>
</protein>
<reference evidence="9" key="1">
    <citation type="submission" date="2015-12" db="EMBL/GenBank/DDBJ databases">
        <title>De novo transcriptome assembly of four potential Pierce s Disease insect vectors from Arizona vineyards.</title>
        <authorList>
            <person name="Tassone E.E."/>
        </authorList>
    </citation>
    <scope>NUCLEOTIDE SEQUENCE</scope>
</reference>
<accession>A0A1B6CZN8</accession>
<dbReference type="InterPro" id="IPR035979">
    <property type="entry name" value="RBD_domain_sf"/>
</dbReference>
<dbReference type="PROSITE" id="PS50102">
    <property type="entry name" value="RRM"/>
    <property type="match status" value="1"/>
</dbReference>
<dbReference type="CDD" id="cd12282">
    <property type="entry name" value="RRM2_TatSF1_like"/>
    <property type="match status" value="1"/>
</dbReference>
<dbReference type="FunFam" id="3.30.70.330:FF:000105">
    <property type="entry name" value="HIV Tat-specific factor 1 homolog"/>
    <property type="match status" value="1"/>
</dbReference>
<keyword evidence="2" id="KW-0507">mRNA processing</keyword>
<dbReference type="InterPro" id="IPR034393">
    <property type="entry name" value="TatSF1-like"/>
</dbReference>
<evidence type="ECO:0000256" key="7">
    <source>
        <dbReference type="SAM" id="MobiDB-lite"/>
    </source>
</evidence>
<dbReference type="InterPro" id="IPR000504">
    <property type="entry name" value="RRM_dom"/>
</dbReference>
<evidence type="ECO:0000256" key="5">
    <source>
        <dbReference type="ARBA" id="ARBA00023187"/>
    </source>
</evidence>
<organism evidence="9">
    <name type="scientific">Clastoptera arizonana</name>
    <name type="common">Arizona spittle bug</name>
    <dbReference type="NCBI Taxonomy" id="38151"/>
    <lineage>
        <taxon>Eukaryota</taxon>
        <taxon>Metazoa</taxon>
        <taxon>Ecdysozoa</taxon>
        <taxon>Arthropoda</taxon>
        <taxon>Hexapoda</taxon>
        <taxon>Insecta</taxon>
        <taxon>Pterygota</taxon>
        <taxon>Neoptera</taxon>
        <taxon>Paraneoptera</taxon>
        <taxon>Hemiptera</taxon>
        <taxon>Auchenorrhyncha</taxon>
        <taxon>Cercopoidea</taxon>
        <taxon>Clastopteridae</taxon>
        <taxon>Clastoptera</taxon>
    </lineage>
</organism>
<dbReference type="InterPro" id="IPR034392">
    <property type="entry name" value="TatSF1-like_RRM1"/>
</dbReference>
<dbReference type="CDD" id="cd12281">
    <property type="entry name" value="RRM1_TatSF1_like"/>
    <property type="match status" value="1"/>
</dbReference>
<dbReference type="SMART" id="SM00360">
    <property type="entry name" value="RRM"/>
    <property type="match status" value="2"/>
</dbReference>
<feature type="region of interest" description="Disordered" evidence="7">
    <location>
        <begin position="487"/>
        <end position="538"/>
    </location>
</feature>
<evidence type="ECO:0000256" key="1">
    <source>
        <dbReference type="ARBA" id="ARBA00007747"/>
    </source>
</evidence>
<dbReference type="PANTHER" id="PTHR15608">
    <property type="entry name" value="SPLICING FACTOR U2AF-ASSOCIATED PROTEIN 2"/>
    <property type="match status" value="1"/>
</dbReference>